<feature type="region of interest" description="Disordered" evidence="1">
    <location>
        <begin position="33"/>
        <end position="68"/>
    </location>
</feature>
<dbReference type="InterPro" id="IPR032710">
    <property type="entry name" value="NTF2-like_dom_sf"/>
</dbReference>
<feature type="domain" description="Tim44-like" evidence="4">
    <location>
        <begin position="205"/>
        <end position="336"/>
    </location>
</feature>
<evidence type="ECO:0000256" key="1">
    <source>
        <dbReference type="SAM" id="MobiDB-lite"/>
    </source>
</evidence>
<dbReference type="PANTHER" id="PTHR41542">
    <property type="entry name" value="BLL5807 PROTEIN"/>
    <property type="match status" value="1"/>
</dbReference>
<dbReference type="SUPFAM" id="SSF54427">
    <property type="entry name" value="NTF2-like"/>
    <property type="match status" value="1"/>
</dbReference>
<keyword evidence="2" id="KW-0472">Membrane</keyword>
<dbReference type="SMART" id="SM00978">
    <property type="entry name" value="Tim44"/>
    <property type="match status" value="1"/>
</dbReference>
<feature type="signal peptide" evidence="3">
    <location>
        <begin position="1"/>
        <end position="27"/>
    </location>
</feature>
<evidence type="ECO:0000256" key="2">
    <source>
        <dbReference type="SAM" id="Phobius"/>
    </source>
</evidence>
<dbReference type="Pfam" id="PF04280">
    <property type="entry name" value="Tim44"/>
    <property type="match status" value="1"/>
</dbReference>
<keyword evidence="2" id="KW-0812">Transmembrane</keyword>
<evidence type="ECO:0000313" key="6">
    <source>
        <dbReference type="Proteomes" id="UP000005808"/>
    </source>
</evidence>
<dbReference type="PATRIC" id="fig|1127483.3.peg.635"/>
<proteinExistence type="predicted"/>
<organism evidence="5 6">
    <name type="scientific">Cupriavidus basilensis OR16</name>
    <dbReference type="NCBI Taxonomy" id="1127483"/>
    <lineage>
        <taxon>Bacteria</taxon>
        <taxon>Pseudomonadati</taxon>
        <taxon>Pseudomonadota</taxon>
        <taxon>Betaproteobacteria</taxon>
        <taxon>Burkholderiales</taxon>
        <taxon>Burkholderiaceae</taxon>
        <taxon>Cupriavidus</taxon>
    </lineage>
</organism>
<dbReference type="AlphaFoldDB" id="H1RZ97"/>
<dbReference type="Proteomes" id="UP000005808">
    <property type="component" value="Unassembled WGS sequence"/>
</dbReference>
<accession>H1RZ97</accession>
<sequence length="338" mass="34332">MSLFRAKFMAGVLIGTLALGMALDANAKRLGGSRSIGKQSSGVTQRQQAPAQQSPSQTPAQPAQQAAPAAAGAAGAGAAAAAAPKRNWGGMLGGIAAGLGIGWLLSHFGLGGAAMGFLSNLILIALVAFAAIWLIRKFRGGAKTAQQPAYAGAGAGSGSGNGFGGSNEPVLRQQEPLGAPNPVMPTPLSSMQSAAPVMAGAAAGAVAGAAQPWGVPADFDTAAFLRNAKIYYVRLQAAWDAGNLDDIREFTTPEMFAEIKMDLSERGAEVNKTDVVTLEGELLGIEDSAAQHLASVRFSGMIREKAGDPAQPFAEVWNLAKPVTGPGGWLLAGIQQSS</sequence>
<keyword evidence="2" id="KW-1133">Transmembrane helix</keyword>
<evidence type="ECO:0000256" key="3">
    <source>
        <dbReference type="SAM" id="SignalP"/>
    </source>
</evidence>
<dbReference type="PANTHER" id="PTHR41542:SF1">
    <property type="entry name" value="BLL5807 PROTEIN"/>
    <property type="match status" value="1"/>
</dbReference>
<name>H1RZ97_9BURK</name>
<feature type="compositionally biased region" description="Polar residues" evidence="1">
    <location>
        <begin position="36"/>
        <end position="46"/>
    </location>
</feature>
<protein>
    <recommendedName>
        <fullName evidence="4">Tim44-like domain-containing protein</fullName>
    </recommendedName>
</protein>
<feature type="transmembrane region" description="Helical" evidence="2">
    <location>
        <begin position="90"/>
        <end position="108"/>
    </location>
</feature>
<evidence type="ECO:0000313" key="5">
    <source>
        <dbReference type="EMBL" id="EHP44470.1"/>
    </source>
</evidence>
<dbReference type="Gene3D" id="3.10.450.240">
    <property type="match status" value="1"/>
</dbReference>
<feature type="transmembrane region" description="Helical" evidence="2">
    <location>
        <begin position="114"/>
        <end position="135"/>
    </location>
</feature>
<feature type="chain" id="PRO_5003553020" description="Tim44-like domain-containing protein" evidence="3">
    <location>
        <begin position="28"/>
        <end position="338"/>
    </location>
</feature>
<dbReference type="RefSeq" id="WP_006156455.1">
    <property type="nucleotide sequence ID" value="NZ_AHJE01000007.1"/>
</dbReference>
<reference evidence="5 6" key="1">
    <citation type="journal article" date="2012" name="J. Bacteriol.">
        <title>De Novo Genome Project of Cupriavidus basilensis OR16.</title>
        <authorList>
            <person name="Cserhati M."/>
            <person name="Kriszt B."/>
            <person name="Szoboszlay S."/>
            <person name="Toth A."/>
            <person name="Szabo I."/>
            <person name="Tancsics A."/>
            <person name="Nagy I."/>
            <person name="Horvath B."/>
            <person name="Nagy I."/>
            <person name="Kukolya J."/>
        </authorList>
    </citation>
    <scope>NUCLEOTIDE SEQUENCE [LARGE SCALE GENOMIC DNA]</scope>
    <source>
        <strain evidence="5 6">OR16</strain>
    </source>
</reference>
<keyword evidence="3" id="KW-0732">Signal</keyword>
<dbReference type="EMBL" id="AHJE01000007">
    <property type="protein sequence ID" value="EHP44470.1"/>
    <property type="molecule type" value="Genomic_DNA"/>
</dbReference>
<feature type="compositionally biased region" description="Low complexity" evidence="1">
    <location>
        <begin position="47"/>
        <end position="68"/>
    </location>
</feature>
<evidence type="ECO:0000259" key="4">
    <source>
        <dbReference type="SMART" id="SM00978"/>
    </source>
</evidence>
<dbReference type="InterPro" id="IPR007379">
    <property type="entry name" value="Tim44-like_dom"/>
</dbReference>
<gene>
    <name evidence="5" type="ORF">OR16_03132</name>
</gene>
<comment type="caution">
    <text evidence="5">The sequence shown here is derived from an EMBL/GenBank/DDBJ whole genome shotgun (WGS) entry which is preliminary data.</text>
</comment>